<keyword evidence="3" id="KW-1185">Reference proteome</keyword>
<dbReference type="Gene3D" id="3.40.50.1110">
    <property type="entry name" value="SGNH hydrolase"/>
    <property type="match status" value="1"/>
</dbReference>
<sequence>ELYNLGARRIAVLSAPPIGCVPSQRTLAGGLERGCSEKYNYAAKLFNSKLSKELDSLGHSSPKSRIVYIDVYNPLLDIIQNYQNY</sequence>
<dbReference type="InterPro" id="IPR050592">
    <property type="entry name" value="GDSL_lipolytic_enzyme"/>
</dbReference>
<dbReference type="Gramene" id="rna-AYBTSS11_LOCUS24618">
    <property type="protein sequence ID" value="CAJ1972567.1"/>
    <property type="gene ID" value="gene-AYBTSS11_LOCUS24618"/>
</dbReference>
<feature type="non-terminal residue" evidence="2">
    <location>
        <position position="1"/>
    </location>
</feature>
<gene>
    <name evidence="2" type="ORF">AYBTSS11_LOCUS24618</name>
</gene>
<evidence type="ECO:0008006" key="4">
    <source>
        <dbReference type="Google" id="ProtNLM"/>
    </source>
</evidence>
<dbReference type="InterPro" id="IPR036514">
    <property type="entry name" value="SGNH_hydro_sf"/>
</dbReference>
<dbReference type="AlphaFoldDB" id="A0AA86STT2"/>
<dbReference type="GO" id="GO:0016788">
    <property type="term" value="F:hydrolase activity, acting on ester bonds"/>
    <property type="evidence" value="ECO:0007669"/>
    <property type="project" value="InterPro"/>
</dbReference>
<comment type="similarity">
    <text evidence="1">Belongs to the 'GDSL' lipolytic enzyme family.</text>
</comment>
<organism evidence="2 3">
    <name type="scientific">Sphenostylis stenocarpa</name>
    <dbReference type="NCBI Taxonomy" id="92480"/>
    <lineage>
        <taxon>Eukaryota</taxon>
        <taxon>Viridiplantae</taxon>
        <taxon>Streptophyta</taxon>
        <taxon>Embryophyta</taxon>
        <taxon>Tracheophyta</taxon>
        <taxon>Spermatophyta</taxon>
        <taxon>Magnoliopsida</taxon>
        <taxon>eudicotyledons</taxon>
        <taxon>Gunneridae</taxon>
        <taxon>Pentapetalae</taxon>
        <taxon>rosids</taxon>
        <taxon>fabids</taxon>
        <taxon>Fabales</taxon>
        <taxon>Fabaceae</taxon>
        <taxon>Papilionoideae</taxon>
        <taxon>50 kb inversion clade</taxon>
        <taxon>NPAAA clade</taxon>
        <taxon>indigoferoid/millettioid clade</taxon>
        <taxon>Phaseoleae</taxon>
        <taxon>Sphenostylis</taxon>
    </lineage>
</organism>
<evidence type="ECO:0000256" key="1">
    <source>
        <dbReference type="ARBA" id="ARBA00008668"/>
    </source>
</evidence>
<dbReference type="PANTHER" id="PTHR45642:SF150">
    <property type="entry name" value="GDSL ESTERASE_LIPASE EXL3"/>
    <property type="match status" value="1"/>
</dbReference>
<reference evidence="2" key="1">
    <citation type="submission" date="2023-10" db="EMBL/GenBank/DDBJ databases">
        <authorList>
            <person name="Domelevo Entfellner J.-B."/>
        </authorList>
    </citation>
    <scope>NUCLEOTIDE SEQUENCE</scope>
</reference>
<proteinExistence type="inferred from homology"/>
<dbReference type="PANTHER" id="PTHR45642">
    <property type="entry name" value="GDSL ESTERASE/LIPASE EXL3"/>
    <property type="match status" value="1"/>
</dbReference>
<name>A0AA86STT2_9FABA</name>
<accession>A0AA86STT2</accession>
<evidence type="ECO:0000313" key="3">
    <source>
        <dbReference type="Proteomes" id="UP001189624"/>
    </source>
</evidence>
<dbReference type="EMBL" id="OY731405">
    <property type="protein sequence ID" value="CAJ1972567.1"/>
    <property type="molecule type" value="Genomic_DNA"/>
</dbReference>
<evidence type="ECO:0000313" key="2">
    <source>
        <dbReference type="EMBL" id="CAJ1972567.1"/>
    </source>
</evidence>
<feature type="non-terminal residue" evidence="2">
    <location>
        <position position="85"/>
    </location>
</feature>
<dbReference type="Pfam" id="PF00657">
    <property type="entry name" value="Lipase_GDSL"/>
    <property type="match status" value="1"/>
</dbReference>
<dbReference type="Proteomes" id="UP001189624">
    <property type="component" value="Chromosome 8"/>
</dbReference>
<dbReference type="InterPro" id="IPR001087">
    <property type="entry name" value="GDSL"/>
</dbReference>
<protein>
    <recommendedName>
        <fullName evidence="4">GDSL esterase/lipase EXL3</fullName>
    </recommendedName>
</protein>